<proteinExistence type="predicted"/>
<keyword evidence="1" id="KW-1133">Transmembrane helix</keyword>
<keyword evidence="1" id="KW-0472">Membrane</keyword>
<protein>
    <submittedName>
        <fullName evidence="2">Uncharacterized protein</fullName>
    </submittedName>
</protein>
<evidence type="ECO:0000256" key="1">
    <source>
        <dbReference type="SAM" id="Phobius"/>
    </source>
</evidence>
<organism evidence="2 3">
    <name type="scientific">Folsomia candida</name>
    <name type="common">Springtail</name>
    <dbReference type="NCBI Taxonomy" id="158441"/>
    <lineage>
        <taxon>Eukaryota</taxon>
        <taxon>Metazoa</taxon>
        <taxon>Ecdysozoa</taxon>
        <taxon>Arthropoda</taxon>
        <taxon>Hexapoda</taxon>
        <taxon>Collembola</taxon>
        <taxon>Entomobryomorpha</taxon>
        <taxon>Isotomoidea</taxon>
        <taxon>Isotomidae</taxon>
        <taxon>Proisotominae</taxon>
        <taxon>Folsomia</taxon>
    </lineage>
</organism>
<feature type="transmembrane region" description="Helical" evidence="1">
    <location>
        <begin position="592"/>
        <end position="611"/>
    </location>
</feature>
<feature type="transmembrane region" description="Helical" evidence="1">
    <location>
        <begin position="317"/>
        <end position="340"/>
    </location>
</feature>
<keyword evidence="3" id="KW-1185">Reference proteome</keyword>
<name>A0A226DK57_FOLCA</name>
<reference evidence="2 3" key="1">
    <citation type="submission" date="2015-12" db="EMBL/GenBank/DDBJ databases">
        <title>The genome of Folsomia candida.</title>
        <authorList>
            <person name="Faddeeva A."/>
            <person name="Derks M.F."/>
            <person name="Anvar Y."/>
            <person name="Smit S."/>
            <person name="Van Straalen N."/>
            <person name="Roelofs D."/>
        </authorList>
    </citation>
    <scope>NUCLEOTIDE SEQUENCE [LARGE SCALE GENOMIC DNA]</scope>
    <source>
        <strain evidence="2 3">VU population</strain>
        <tissue evidence="2">Whole body</tissue>
    </source>
</reference>
<feature type="transmembrane region" description="Helical" evidence="1">
    <location>
        <begin position="365"/>
        <end position="387"/>
    </location>
</feature>
<dbReference type="Proteomes" id="UP000198287">
    <property type="component" value="Unassembled WGS sequence"/>
</dbReference>
<comment type="caution">
    <text evidence="2">The sequence shown here is derived from an EMBL/GenBank/DDBJ whole genome shotgun (WGS) entry which is preliminary data.</text>
</comment>
<dbReference type="EMBL" id="LNIX01000016">
    <property type="protein sequence ID" value="OXA45932.1"/>
    <property type="molecule type" value="Genomic_DNA"/>
</dbReference>
<feature type="transmembrane region" description="Helical" evidence="1">
    <location>
        <begin position="7"/>
        <end position="29"/>
    </location>
</feature>
<accession>A0A226DK57</accession>
<evidence type="ECO:0000313" key="3">
    <source>
        <dbReference type="Proteomes" id="UP000198287"/>
    </source>
</evidence>
<gene>
    <name evidence="2" type="ORF">Fcan01_19088</name>
</gene>
<sequence>MSTALKIILIFSITLIFRSTLGCFILQILQPCPPFMLNCNSDIDRKETFHSRLPSVLLPEDILKRNESKTMDDIKYSVLIPCPIIWIRVPDLFPAIQEGNQVINDLIEKSSHEYSHTALFLLSLNLSLLDTMRGEFFTILYENYDDARMDGLPIYTANIVLLDSSEGNDNSGRKWGVVCYFCNVGSNIIWKESISFGLRLAFDTSTRINSLGNSEPVQLDIPVPSTCLKDVFYLEEVGCHPFQFTIGILLRKLNLTIALESNTASAPSLHLSTLFNPSEYSNQRMIPIHVCINTQTSIGFIYCHYKSHFMPPSWRTFVLPFDAWIWSWILFTATSFAIYYQSLRQGYNILAALVGQFPQDKRWPFLSLLCFMVLMNAYLAVVTTHLIKPPLEKQFRTFQDAVEESDFRYIVPVKEAIPHEIRYFETKLASYRNYTGNKEHHFRVVPKFNTRSQYTNPLKVFHTLAKHRGIMLLVEKTRAFQPFLRDGGTNYRMETVQCSLISEDKIKAFKYYWMTKFHHSKKAYELMEYIQISGIQTMITNLRQEILFYKFLPKQNQNVNAGEDSKPVVRRTKEDILGVTKPMKMPLFGSNLQNLFILYLGMVGGSIVGFFGENRKSPQEVCLVNAKIIWIGLNKILQFFLQFLDGILCSLLHIRSTQVQKVTI</sequence>
<evidence type="ECO:0000313" key="2">
    <source>
        <dbReference type="EMBL" id="OXA45932.1"/>
    </source>
</evidence>
<keyword evidence="1" id="KW-0812">Transmembrane</keyword>
<dbReference type="AlphaFoldDB" id="A0A226DK57"/>